<dbReference type="PANTHER" id="PTHR42912:SF93">
    <property type="entry name" value="N6-ADENOSINE-METHYLTRANSFERASE TMT1A"/>
    <property type="match status" value="1"/>
</dbReference>
<dbReference type="SUPFAM" id="SSF53335">
    <property type="entry name" value="S-adenosyl-L-methionine-dependent methyltransferases"/>
    <property type="match status" value="1"/>
</dbReference>
<dbReference type="InterPro" id="IPR050508">
    <property type="entry name" value="Methyltransf_Superfamily"/>
</dbReference>
<gene>
    <name evidence="2" type="ORF">AVDCRST_MAG26-195</name>
</gene>
<dbReference type="InterPro" id="IPR013216">
    <property type="entry name" value="Methyltransf_11"/>
</dbReference>
<name>A0A6J4H4M5_9CHLR</name>
<dbReference type="GO" id="GO:0008757">
    <property type="term" value="F:S-adenosylmethionine-dependent methyltransferase activity"/>
    <property type="evidence" value="ECO:0007669"/>
    <property type="project" value="InterPro"/>
</dbReference>
<proteinExistence type="predicted"/>
<dbReference type="InterPro" id="IPR029063">
    <property type="entry name" value="SAM-dependent_MTases_sf"/>
</dbReference>
<reference evidence="2" key="1">
    <citation type="submission" date="2020-02" db="EMBL/GenBank/DDBJ databases">
        <authorList>
            <person name="Meier V. D."/>
        </authorList>
    </citation>
    <scope>NUCLEOTIDE SEQUENCE</scope>
    <source>
        <strain evidence="2">AVDCRST_MAG26</strain>
    </source>
</reference>
<dbReference type="Gene3D" id="3.40.50.150">
    <property type="entry name" value="Vaccinia Virus protein VP39"/>
    <property type="match status" value="1"/>
</dbReference>
<sequence>MIDRFLSSVSQVPALWNILRWIAEAGYRSHYAVIDAELDPIRPDGRRFLDFGCGTGQFAPRFPGDCYVGMDLTRAYVAFAAASRPGAFAVMDGGALGFRPAEFDGALVLGVFHHLPDELVRRGMAELYSALKPGATLLVIEDVPPPTIWNVPGHVMHWLDRGDHIRTDEDYRALFAPYFLVRDSYGMRSGICDYCVYVLAHEPAPESR</sequence>
<dbReference type="CDD" id="cd02440">
    <property type="entry name" value="AdoMet_MTases"/>
    <property type="match status" value="1"/>
</dbReference>
<evidence type="ECO:0000313" key="2">
    <source>
        <dbReference type="EMBL" id="CAA9213171.1"/>
    </source>
</evidence>
<dbReference type="PANTHER" id="PTHR42912">
    <property type="entry name" value="METHYLTRANSFERASE"/>
    <property type="match status" value="1"/>
</dbReference>
<protein>
    <recommendedName>
        <fullName evidence="1">Methyltransferase type 11 domain-containing protein</fullName>
    </recommendedName>
</protein>
<dbReference type="Pfam" id="PF08241">
    <property type="entry name" value="Methyltransf_11"/>
    <property type="match status" value="1"/>
</dbReference>
<dbReference type="EMBL" id="CADCTK010000048">
    <property type="protein sequence ID" value="CAA9213171.1"/>
    <property type="molecule type" value="Genomic_DNA"/>
</dbReference>
<dbReference type="AlphaFoldDB" id="A0A6J4H4M5"/>
<evidence type="ECO:0000259" key="1">
    <source>
        <dbReference type="Pfam" id="PF08241"/>
    </source>
</evidence>
<accession>A0A6J4H4M5</accession>
<feature type="domain" description="Methyltransferase type 11" evidence="1">
    <location>
        <begin position="49"/>
        <end position="138"/>
    </location>
</feature>
<organism evidence="2">
    <name type="scientific">uncultured Chloroflexia bacterium</name>
    <dbReference type="NCBI Taxonomy" id="1672391"/>
    <lineage>
        <taxon>Bacteria</taxon>
        <taxon>Bacillati</taxon>
        <taxon>Chloroflexota</taxon>
        <taxon>Chloroflexia</taxon>
        <taxon>environmental samples</taxon>
    </lineage>
</organism>